<proteinExistence type="predicted"/>
<dbReference type="Proteomes" id="UP000663868">
    <property type="component" value="Unassembled WGS sequence"/>
</dbReference>
<protein>
    <submittedName>
        <fullName evidence="1">Uncharacterized protein</fullName>
    </submittedName>
</protein>
<reference evidence="1" key="1">
    <citation type="submission" date="2021-02" db="EMBL/GenBank/DDBJ databases">
        <authorList>
            <person name="Nowell W R."/>
        </authorList>
    </citation>
    <scope>NUCLEOTIDE SEQUENCE</scope>
</reference>
<organism evidence="1 2">
    <name type="scientific">Adineta steineri</name>
    <dbReference type="NCBI Taxonomy" id="433720"/>
    <lineage>
        <taxon>Eukaryota</taxon>
        <taxon>Metazoa</taxon>
        <taxon>Spiralia</taxon>
        <taxon>Gnathifera</taxon>
        <taxon>Rotifera</taxon>
        <taxon>Eurotatoria</taxon>
        <taxon>Bdelloidea</taxon>
        <taxon>Adinetida</taxon>
        <taxon>Adinetidae</taxon>
        <taxon>Adineta</taxon>
    </lineage>
</organism>
<gene>
    <name evidence="1" type="ORF">KXQ929_LOCUS53545</name>
</gene>
<comment type="caution">
    <text evidence="1">The sequence shown here is derived from an EMBL/GenBank/DDBJ whole genome shotgun (WGS) entry which is preliminary data.</text>
</comment>
<feature type="non-terminal residue" evidence="1">
    <location>
        <position position="1"/>
    </location>
</feature>
<name>A0A820RXZ7_9BILA</name>
<evidence type="ECO:0000313" key="2">
    <source>
        <dbReference type="Proteomes" id="UP000663868"/>
    </source>
</evidence>
<dbReference type="EMBL" id="CAJOBB010030441">
    <property type="protein sequence ID" value="CAF4443726.1"/>
    <property type="molecule type" value="Genomic_DNA"/>
</dbReference>
<dbReference type="AlphaFoldDB" id="A0A820RXZ7"/>
<evidence type="ECO:0000313" key="1">
    <source>
        <dbReference type="EMBL" id="CAF4443726.1"/>
    </source>
</evidence>
<accession>A0A820RXZ7</accession>
<sequence length="75" mass="8521">QKLVVTTTKGYIIYYKVVIDKPKSSFFGSTNDEDPCEYLIRINTDAQFTFPMVRIKLVQDSALHVGSDIQGYISI</sequence>